<evidence type="ECO:0000259" key="9">
    <source>
        <dbReference type="Pfam" id="PF01207"/>
    </source>
</evidence>
<dbReference type="Gene3D" id="1.20.120.1460">
    <property type="match status" value="1"/>
</dbReference>
<dbReference type="InterPro" id="IPR004653">
    <property type="entry name" value="DusA"/>
</dbReference>
<dbReference type="Gene3D" id="3.20.20.70">
    <property type="entry name" value="Aldolase class I"/>
    <property type="match status" value="1"/>
</dbReference>
<dbReference type="GO" id="GO:0050660">
    <property type="term" value="F:flavin adenine dinucleotide binding"/>
    <property type="evidence" value="ECO:0007669"/>
    <property type="project" value="InterPro"/>
</dbReference>
<reference evidence="10 11" key="1">
    <citation type="submission" date="2019-10" db="EMBL/GenBank/DDBJ databases">
        <authorList>
            <person name="Blom J."/>
        </authorList>
    </citation>
    <scope>NUCLEOTIDE SEQUENCE [LARGE SCALE GENOMIC DNA]</scope>
    <source>
        <strain evidence="10 11">ES3154-GLU</strain>
    </source>
</reference>
<evidence type="ECO:0000256" key="1">
    <source>
        <dbReference type="ARBA" id="ARBA00001917"/>
    </source>
</evidence>
<dbReference type="PANTHER" id="PTHR42907">
    <property type="entry name" value="FMN-LINKED OXIDOREDUCTASES SUPERFAMILY PROTEIN"/>
    <property type="match status" value="1"/>
</dbReference>
<dbReference type="EMBL" id="CABWIB010000001">
    <property type="protein sequence ID" value="VWL85079.1"/>
    <property type="molecule type" value="Genomic_DNA"/>
</dbReference>
<sequence>MNKISVAPMVDRTTKEFRNFFRMFNKSSTLYTEMISAQAIINGDIDRLLKFNDIEHPIALQIATHDKDYAKEAIKIANKYNYDSININAGCPSDRVSNNKMGAYLMSEPELIVSIANEIRKVTDKPITLKHRIGIDGKGILEDDRLMDSYEELLEFVDKVSNNTDINKYIIHARIAILKGLSPSENRTIPPIDYDRVYRLKKERPNLNIEINGGIKTLEEVENHLKYVDSVMIGRQAYDNPMLLNEFNISRYEIIEKLIKYIEENKEVKPYHITMHSLGLFHSTKYSKIWKNVASNSRIESTDLKNFLKELDKE</sequence>
<dbReference type="InterPro" id="IPR035587">
    <property type="entry name" value="DUS-like_FMN-bd"/>
</dbReference>
<keyword evidence="7" id="KW-0694">RNA-binding</keyword>
<dbReference type="GO" id="GO:0017150">
    <property type="term" value="F:tRNA dihydrouridine synthase activity"/>
    <property type="evidence" value="ECO:0007669"/>
    <property type="project" value="InterPro"/>
</dbReference>
<keyword evidence="11" id="KW-1185">Reference proteome</keyword>
<evidence type="ECO:0000313" key="11">
    <source>
        <dbReference type="Proteomes" id="UP000419017"/>
    </source>
</evidence>
<keyword evidence="6" id="KW-0521">NADP</keyword>
<keyword evidence="5" id="KW-0819">tRNA processing</keyword>
<evidence type="ECO:0000256" key="5">
    <source>
        <dbReference type="ARBA" id="ARBA00022694"/>
    </source>
</evidence>
<dbReference type="PROSITE" id="PS01136">
    <property type="entry name" value="UPF0034"/>
    <property type="match status" value="1"/>
</dbReference>
<name>A0A6I8MCC2_9FUSO</name>
<dbReference type="GO" id="GO:0000049">
    <property type="term" value="F:tRNA binding"/>
    <property type="evidence" value="ECO:0007669"/>
    <property type="project" value="UniProtKB-KW"/>
</dbReference>
<dbReference type="PANTHER" id="PTHR42907:SF1">
    <property type="entry name" value="FMN-LINKED OXIDOREDUCTASES SUPERFAMILY PROTEIN"/>
    <property type="match status" value="1"/>
</dbReference>
<organism evidence="10 11">
    <name type="scientific">Oceanivirga miroungae</name>
    <dbReference type="NCBI Taxonomy" id="1130046"/>
    <lineage>
        <taxon>Bacteria</taxon>
        <taxon>Fusobacteriati</taxon>
        <taxon>Fusobacteriota</taxon>
        <taxon>Fusobacteriia</taxon>
        <taxon>Fusobacteriales</taxon>
        <taxon>Leptotrichiaceae</taxon>
        <taxon>Oceanivirga</taxon>
    </lineage>
</organism>
<evidence type="ECO:0000256" key="4">
    <source>
        <dbReference type="ARBA" id="ARBA00022643"/>
    </source>
</evidence>
<dbReference type="InterPro" id="IPR013785">
    <property type="entry name" value="Aldolase_TIM"/>
</dbReference>
<gene>
    <name evidence="10" type="ORF">OMES3154_00361</name>
</gene>
<evidence type="ECO:0000256" key="6">
    <source>
        <dbReference type="ARBA" id="ARBA00022857"/>
    </source>
</evidence>
<keyword evidence="3" id="KW-0285">Flavoprotein</keyword>
<dbReference type="CDD" id="cd02801">
    <property type="entry name" value="DUS_like_FMN"/>
    <property type="match status" value="1"/>
</dbReference>
<dbReference type="SUPFAM" id="SSF51395">
    <property type="entry name" value="FMN-linked oxidoreductases"/>
    <property type="match status" value="1"/>
</dbReference>
<comment type="cofactor">
    <cofactor evidence="1">
        <name>FMN</name>
        <dbReference type="ChEBI" id="CHEBI:58210"/>
    </cofactor>
</comment>
<accession>A0A6I8MCC2</accession>
<dbReference type="Pfam" id="PF01207">
    <property type="entry name" value="Dus"/>
    <property type="match status" value="1"/>
</dbReference>
<dbReference type="NCBIfam" id="NF008774">
    <property type="entry name" value="PRK11815.1"/>
    <property type="match status" value="1"/>
</dbReference>
<keyword evidence="8" id="KW-0560">Oxidoreductase</keyword>
<dbReference type="Proteomes" id="UP000419017">
    <property type="component" value="Unassembled WGS sequence"/>
</dbReference>
<dbReference type="RefSeq" id="WP_231679246.1">
    <property type="nucleotide sequence ID" value="NZ_CABWIB010000001.1"/>
</dbReference>
<evidence type="ECO:0000313" key="10">
    <source>
        <dbReference type="EMBL" id="VWL85079.1"/>
    </source>
</evidence>
<evidence type="ECO:0000256" key="8">
    <source>
        <dbReference type="ARBA" id="ARBA00023002"/>
    </source>
</evidence>
<evidence type="ECO:0000256" key="7">
    <source>
        <dbReference type="ARBA" id="ARBA00022884"/>
    </source>
</evidence>
<protein>
    <submittedName>
        <fullName evidence="10">Dihydrouridine synthase</fullName>
    </submittedName>
</protein>
<feature type="domain" description="DUS-like FMN-binding" evidence="9">
    <location>
        <begin position="6"/>
        <end position="299"/>
    </location>
</feature>
<keyword evidence="4" id="KW-0288">FMN</keyword>
<evidence type="ECO:0000256" key="3">
    <source>
        <dbReference type="ARBA" id="ARBA00022630"/>
    </source>
</evidence>
<proteinExistence type="predicted"/>
<dbReference type="InterPro" id="IPR018517">
    <property type="entry name" value="tRNA_hU_synthase_CS"/>
</dbReference>
<keyword evidence="2" id="KW-0820">tRNA-binding</keyword>
<evidence type="ECO:0000256" key="2">
    <source>
        <dbReference type="ARBA" id="ARBA00022555"/>
    </source>
</evidence>
<dbReference type="AlphaFoldDB" id="A0A6I8MCC2"/>